<dbReference type="Pfam" id="PF06985">
    <property type="entry name" value="HET"/>
    <property type="match status" value="1"/>
</dbReference>
<feature type="region of interest" description="Disordered" evidence="1">
    <location>
        <begin position="1596"/>
        <end position="1621"/>
    </location>
</feature>
<reference evidence="3" key="1">
    <citation type="journal article" date="2023" name="Mol. Phylogenet. Evol.">
        <title>Genome-scale phylogeny and comparative genomics of the fungal order Sordariales.</title>
        <authorList>
            <person name="Hensen N."/>
            <person name="Bonometti L."/>
            <person name="Westerberg I."/>
            <person name="Brannstrom I.O."/>
            <person name="Guillou S."/>
            <person name="Cros-Aarteil S."/>
            <person name="Calhoun S."/>
            <person name="Haridas S."/>
            <person name="Kuo A."/>
            <person name="Mondo S."/>
            <person name="Pangilinan J."/>
            <person name="Riley R."/>
            <person name="LaButti K."/>
            <person name="Andreopoulos B."/>
            <person name="Lipzen A."/>
            <person name="Chen C."/>
            <person name="Yan M."/>
            <person name="Daum C."/>
            <person name="Ng V."/>
            <person name="Clum A."/>
            <person name="Steindorff A."/>
            <person name="Ohm R.A."/>
            <person name="Martin F."/>
            <person name="Silar P."/>
            <person name="Natvig D.O."/>
            <person name="Lalanne C."/>
            <person name="Gautier V."/>
            <person name="Ament-Velasquez S.L."/>
            <person name="Kruys A."/>
            <person name="Hutchinson M.I."/>
            <person name="Powell A.J."/>
            <person name="Barry K."/>
            <person name="Miller A.N."/>
            <person name="Grigoriev I.V."/>
            <person name="Debuchy R."/>
            <person name="Gladieux P."/>
            <person name="Hiltunen Thoren M."/>
            <person name="Johannesson H."/>
        </authorList>
    </citation>
    <scope>NUCLEOTIDE SEQUENCE</scope>
    <source>
        <strain evidence="3">CBS 757.83</strain>
    </source>
</reference>
<feature type="compositionally biased region" description="Basic and acidic residues" evidence="1">
    <location>
        <begin position="36"/>
        <end position="49"/>
    </location>
</feature>
<feature type="compositionally biased region" description="Basic and acidic residues" evidence="1">
    <location>
        <begin position="1348"/>
        <end position="1362"/>
    </location>
</feature>
<feature type="region of interest" description="Disordered" evidence="1">
    <location>
        <begin position="915"/>
        <end position="949"/>
    </location>
</feature>
<evidence type="ECO:0000313" key="3">
    <source>
        <dbReference type="EMBL" id="KAK4102458.1"/>
    </source>
</evidence>
<feature type="compositionally biased region" description="Polar residues" evidence="1">
    <location>
        <begin position="344"/>
        <end position="357"/>
    </location>
</feature>
<feature type="compositionally biased region" description="Basic and acidic residues" evidence="1">
    <location>
        <begin position="1011"/>
        <end position="1021"/>
    </location>
</feature>
<keyword evidence="4" id="KW-1185">Reference proteome</keyword>
<feature type="compositionally biased region" description="Acidic residues" evidence="1">
    <location>
        <begin position="1481"/>
        <end position="1491"/>
    </location>
</feature>
<feature type="compositionally biased region" description="Basic and acidic residues" evidence="1">
    <location>
        <begin position="234"/>
        <end position="245"/>
    </location>
</feature>
<comment type="caution">
    <text evidence="3">The sequence shown here is derived from an EMBL/GenBank/DDBJ whole genome shotgun (WGS) entry which is preliminary data.</text>
</comment>
<dbReference type="PANTHER" id="PTHR33112:SF13">
    <property type="entry name" value="HETEROKARYON INCOMPATIBILITY DOMAIN-CONTAINING PROTEIN"/>
    <property type="match status" value="1"/>
</dbReference>
<accession>A0AAN6Q2U1</accession>
<feature type="domain" description="Heterokaryon incompatibility" evidence="2">
    <location>
        <begin position="1221"/>
        <end position="1401"/>
    </location>
</feature>
<dbReference type="InterPro" id="IPR010730">
    <property type="entry name" value="HET"/>
</dbReference>
<feature type="compositionally biased region" description="Basic and acidic residues" evidence="1">
    <location>
        <begin position="76"/>
        <end position="94"/>
    </location>
</feature>
<feature type="compositionally biased region" description="Basic and acidic residues" evidence="1">
    <location>
        <begin position="410"/>
        <end position="440"/>
    </location>
</feature>
<feature type="region of interest" description="Disordered" evidence="1">
    <location>
        <begin position="1327"/>
        <end position="1362"/>
    </location>
</feature>
<evidence type="ECO:0000313" key="4">
    <source>
        <dbReference type="Proteomes" id="UP001305647"/>
    </source>
</evidence>
<feature type="compositionally biased region" description="Low complexity" evidence="1">
    <location>
        <begin position="1001"/>
        <end position="1010"/>
    </location>
</feature>
<feature type="region of interest" description="Disordered" evidence="1">
    <location>
        <begin position="569"/>
        <end position="599"/>
    </location>
</feature>
<feature type="compositionally biased region" description="Polar residues" evidence="1">
    <location>
        <begin position="184"/>
        <end position="194"/>
    </location>
</feature>
<feature type="compositionally biased region" description="Basic residues" evidence="1">
    <location>
        <begin position="1"/>
        <end position="11"/>
    </location>
</feature>
<feature type="region of interest" description="Disordered" evidence="1">
    <location>
        <begin position="118"/>
        <end position="529"/>
    </location>
</feature>
<feature type="compositionally biased region" description="Basic and acidic residues" evidence="1">
    <location>
        <begin position="295"/>
        <end position="314"/>
    </location>
</feature>
<evidence type="ECO:0000259" key="2">
    <source>
        <dbReference type="Pfam" id="PF06985"/>
    </source>
</evidence>
<dbReference type="Proteomes" id="UP001305647">
    <property type="component" value="Unassembled WGS sequence"/>
</dbReference>
<feature type="region of interest" description="Disordered" evidence="1">
    <location>
        <begin position="644"/>
        <end position="672"/>
    </location>
</feature>
<name>A0AAN6Q2U1_9PEZI</name>
<feature type="region of interest" description="Disordered" evidence="1">
    <location>
        <begin position="1"/>
        <end position="94"/>
    </location>
</feature>
<feature type="compositionally biased region" description="Acidic residues" evidence="1">
    <location>
        <begin position="468"/>
        <end position="493"/>
    </location>
</feature>
<evidence type="ECO:0000256" key="1">
    <source>
        <dbReference type="SAM" id="MobiDB-lite"/>
    </source>
</evidence>
<feature type="compositionally biased region" description="Polar residues" evidence="1">
    <location>
        <begin position="153"/>
        <end position="169"/>
    </location>
</feature>
<feature type="compositionally biased region" description="Low complexity" evidence="1">
    <location>
        <begin position="20"/>
        <end position="34"/>
    </location>
</feature>
<reference evidence="3" key="2">
    <citation type="submission" date="2023-05" db="EMBL/GenBank/DDBJ databases">
        <authorList>
            <consortium name="Lawrence Berkeley National Laboratory"/>
            <person name="Steindorff A."/>
            <person name="Hensen N."/>
            <person name="Bonometti L."/>
            <person name="Westerberg I."/>
            <person name="Brannstrom I.O."/>
            <person name="Guillou S."/>
            <person name="Cros-Aarteil S."/>
            <person name="Calhoun S."/>
            <person name="Haridas S."/>
            <person name="Kuo A."/>
            <person name="Mondo S."/>
            <person name="Pangilinan J."/>
            <person name="Riley R."/>
            <person name="Labutti K."/>
            <person name="Andreopoulos B."/>
            <person name="Lipzen A."/>
            <person name="Chen C."/>
            <person name="Yanf M."/>
            <person name="Daum C."/>
            <person name="Ng V."/>
            <person name="Clum A."/>
            <person name="Ohm R."/>
            <person name="Martin F."/>
            <person name="Silar P."/>
            <person name="Natvig D."/>
            <person name="Lalanne C."/>
            <person name="Gautier V."/>
            <person name="Ament-Velasquez S.L."/>
            <person name="Kruys A."/>
            <person name="Hutchinson M.I."/>
            <person name="Powell A.J."/>
            <person name="Barry K."/>
            <person name="Miller A.N."/>
            <person name="Grigoriev I.V."/>
            <person name="Debuchy R."/>
            <person name="Gladieux P."/>
            <person name="Thoren M.H."/>
            <person name="Johannesson H."/>
        </authorList>
    </citation>
    <scope>NUCLEOTIDE SEQUENCE</scope>
    <source>
        <strain evidence="3">CBS 757.83</strain>
    </source>
</reference>
<feature type="region of interest" description="Disordered" evidence="1">
    <location>
        <begin position="1481"/>
        <end position="1503"/>
    </location>
</feature>
<feature type="compositionally biased region" description="Polar residues" evidence="1">
    <location>
        <begin position="322"/>
        <end position="331"/>
    </location>
</feature>
<dbReference type="EMBL" id="MU863631">
    <property type="protein sequence ID" value="KAK4102458.1"/>
    <property type="molecule type" value="Genomic_DNA"/>
</dbReference>
<feature type="compositionally biased region" description="Polar residues" evidence="1">
    <location>
        <begin position="364"/>
        <end position="383"/>
    </location>
</feature>
<dbReference type="PANTHER" id="PTHR33112">
    <property type="entry name" value="DOMAIN PROTEIN, PUTATIVE-RELATED"/>
    <property type="match status" value="1"/>
</dbReference>
<feature type="region of interest" description="Disordered" evidence="1">
    <location>
        <begin position="966"/>
        <end position="1024"/>
    </location>
</feature>
<gene>
    <name evidence="3" type="ORF">N658DRAFT_552544</name>
</gene>
<sequence length="1824" mass="195623">MLSHLRFHRRAPSNSASPVAEQAPAWDAAAQSDHPLPPRDDSPRPDARPRSPSFSHLPPKLPPVSRLASTGSDELFAPHDDAPPASQEARHEEYKPGFIGGVALQKYRRATQEQVPAVMNVVANPNPDPQLSRAKPPPPPINTGLAARPAVQGNKQTKSSWFSTPTDIQGSGVPGKKPVGPRQGNETAPASSSEPPKGKKGLPFLKNPVSSLLHRRKVAHASADAQPPAPSYDPRIRGTRVHDFSAPRPRKAVSNAGSASTRNQEGTSAVAGLGDQGEPTASHLVKDGAVSSYTEHTEDAKDEASVHSPDDANHTQRRPPASITSTLSTGQPALVPSHDGHSLHASSSVASRDTQATPLPPTSSPSMRTTASRQLSVSATSVRDSVASAIPRHMKSTSSRFSFDMIGAAEEEKLLEERHRKREQEKKTSDDPADGDARFDDFDEDFDYDAMMHDDGLEEPIPGVNADYDYDYNYEDQDDQDDQDVTLDPDNDQENFAGFVFQRSEPDSSLVSPHTPGIVPTPRDATGKRVGTVGCGSVNGPYVHHRRPTPEAAQIAAASGKFLRSSSPEVLAGLTNPPPDPTDTQDRDTNNAYLGDYDNDGFAEDLDDFDFDDEAIIAEANASALANDCDGFYGQEFGFYSAPIPHHHPHPVQSSSSSTPSPPSAGSGGGGGILTSENLFQYANGGYFGPASAASLLNRSMSGRAAVREPNLTPITERSEYSNRNSVMSFTLPPVIGGGGGGGSDTGGRNSSLSMAAVASASPGLAQLALLPHDSDEWEGMNLAGLMKLRSKAWGGSQGSLVASSEGSPRSERAVPVVGMDGGAGSPFGAVAMPAHLAGHVRVGSGLSLWGFSEEVGEDGGSGCDGRESGPASPVAGLQASGGLGMSTVLPPRPGSAGAVLSGAGGAAGVGGNGMVASPLPQRPQSLFLPPQAPLPVPSPGMGGSVCSPVLEGEEHEAEAPDGFRLAPALPVTPSGSVQLSHAPPPSKPRTDPRFYRRRSAAPSASSSSPRSDRWDTDPTMHNDAAQASLGNMWSSSLPLQFPSSRRQCRGCDHPRPKYNGGYASVRTNLSAMLSNARYAGCDVCRILSDGVLKFLSDESCGLARDDVDELRIDFNLTVTKRSLEVVLLGTPIKLFFYASEPTPWLTDNLPDLPIGKTVPSSTASDESLDWAVQQLETCKQFHVACNSFPPAPLPSRVLDVSARGESGVRLHVSQGEVAPYTALSHCWGRKPFLRTLSGSLDAHQSEIAWARLPPTFQEAVAFTRKLGIRYLWIDSLCIVQDDQHDWRREAARMASVYQNAALVISAAKSEGAYGGLHAEFPTKNKTHTVESYPGQHDAHPSSPSEPSDPRHAQPEGPTEQRPEQIHLRLALSHAHRLLSPYHAPTSSSLPVFSRGWILQERFLSPRILHFGPEELSFECLEMSTCQCTPSFSPLPPVQPQAMSSATPPPPPPSWYQYMLDRTARPKHYYALTTWLEFEEEEKQVDDEEAQDGGKSKSQRRKRKISSRDLATVWRRLVEDYTHLSLTHDRDIFPAISGMARLMQQAMIVGDDGLNSESSASSSRSSRRSPYVAGLWRDGLLAGDLLWRVELPPRSAISGDGDDDDDGGGGGGDTRGTWAGGWECRPARWRAPSWSWASVRAPVGFVGGEEGVEPPAGCELVEVVCEPDGEDGMGELWEGGSWLVLKGRLIPAVLRLRDCGREDKGKELQPWNLADLDVLDGGHLKNLWVDDNCKWLIGDRGRASVYCLVVGRKLPGKEVLCLLLARVPWEEHGVLAHNRELSEDGYLYTRIGLVEILGGPPSPVPWGWLHNLLDLGEDSVVRIV</sequence>
<protein>
    <recommendedName>
        <fullName evidence="2">Heterokaryon incompatibility domain-containing protein</fullName>
    </recommendedName>
</protein>
<feature type="compositionally biased region" description="Polar residues" evidence="1">
    <location>
        <begin position="255"/>
        <end position="267"/>
    </location>
</feature>
<proteinExistence type="predicted"/>
<organism evidence="3 4">
    <name type="scientific">Parathielavia hyrcaniae</name>
    <dbReference type="NCBI Taxonomy" id="113614"/>
    <lineage>
        <taxon>Eukaryota</taxon>
        <taxon>Fungi</taxon>
        <taxon>Dikarya</taxon>
        <taxon>Ascomycota</taxon>
        <taxon>Pezizomycotina</taxon>
        <taxon>Sordariomycetes</taxon>
        <taxon>Sordariomycetidae</taxon>
        <taxon>Sordariales</taxon>
        <taxon>Chaetomiaceae</taxon>
        <taxon>Parathielavia</taxon>
    </lineage>
</organism>